<protein>
    <submittedName>
        <fullName evidence="3">Uncharacterized protein</fullName>
    </submittedName>
</protein>
<feature type="region of interest" description="Disordered" evidence="1">
    <location>
        <begin position="65"/>
        <end position="87"/>
    </location>
</feature>
<keyword evidence="2" id="KW-1133">Transmembrane helix</keyword>
<gene>
    <name evidence="3" type="ORF">SDC9_117836</name>
</gene>
<proteinExistence type="predicted"/>
<dbReference type="AlphaFoldDB" id="A0A645C019"/>
<keyword evidence="2" id="KW-0472">Membrane</keyword>
<reference evidence="3" key="1">
    <citation type="submission" date="2019-08" db="EMBL/GenBank/DDBJ databases">
        <authorList>
            <person name="Kucharzyk K."/>
            <person name="Murdoch R.W."/>
            <person name="Higgins S."/>
            <person name="Loffler F."/>
        </authorList>
    </citation>
    <scope>NUCLEOTIDE SEQUENCE</scope>
</reference>
<evidence type="ECO:0000256" key="2">
    <source>
        <dbReference type="SAM" id="Phobius"/>
    </source>
</evidence>
<keyword evidence="2" id="KW-0812">Transmembrane</keyword>
<comment type="caution">
    <text evidence="3">The sequence shown here is derived from an EMBL/GenBank/DDBJ whole genome shotgun (WGS) entry which is preliminary data.</text>
</comment>
<accession>A0A645C019</accession>
<name>A0A645C019_9ZZZZ</name>
<dbReference type="EMBL" id="VSSQ01023754">
    <property type="protein sequence ID" value="MPM70875.1"/>
    <property type="molecule type" value="Genomic_DNA"/>
</dbReference>
<evidence type="ECO:0000313" key="3">
    <source>
        <dbReference type="EMBL" id="MPM70875.1"/>
    </source>
</evidence>
<feature type="compositionally biased region" description="Basic residues" evidence="1">
    <location>
        <begin position="74"/>
        <end position="87"/>
    </location>
</feature>
<evidence type="ECO:0000256" key="1">
    <source>
        <dbReference type="SAM" id="MobiDB-lite"/>
    </source>
</evidence>
<feature type="transmembrane region" description="Helical" evidence="2">
    <location>
        <begin position="30"/>
        <end position="47"/>
    </location>
</feature>
<sequence>MKNFYMKYKNHVGIIVDSIIIVLGLYAKNYIFAIMGLVLLLLTLYVYRLEKRNAEEKAKEIAAKQAYKAEQKRLNKGKKKKKKKKRY</sequence>
<organism evidence="3">
    <name type="scientific">bioreactor metagenome</name>
    <dbReference type="NCBI Taxonomy" id="1076179"/>
    <lineage>
        <taxon>unclassified sequences</taxon>
        <taxon>metagenomes</taxon>
        <taxon>ecological metagenomes</taxon>
    </lineage>
</organism>